<feature type="compositionally biased region" description="Polar residues" evidence="8">
    <location>
        <begin position="1266"/>
        <end position="1280"/>
    </location>
</feature>
<dbReference type="SUPFAM" id="SSF49785">
    <property type="entry name" value="Galactose-binding domain-like"/>
    <property type="match status" value="1"/>
</dbReference>
<comment type="function">
    <text evidence="1">Acts as a defensive agent. Recognizes blood group fucosylated oligosaccharides including A, B, H and Lewis B-type antigens. Does not recognize Lewis A antigen and has low affinity for monovalent haptens.</text>
</comment>
<proteinExistence type="inferred from homology"/>
<feature type="compositionally biased region" description="Polar residues" evidence="8">
    <location>
        <begin position="575"/>
        <end position="591"/>
    </location>
</feature>
<dbReference type="SMART" id="SM00607">
    <property type="entry name" value="FTP"/>
    <property type="match status" value="1"/>
</dbReference>
<keyword evidence="4" id="KW-0479">Metal-binding</keyword>
<evidence type="ECO:0000256" key="5">
    <source>
        <dbReference type="ARBA" id="ARBA00022734"/>
    </source>
</evidence>
<evidence type="ECO:0000313" key="10">
    <source>
        <dbReference type="EMBL" id="GMI18867.1"/>
    </source>
</evidence>
<evidence type="ECO:0000256" key="4">
    <source>
        <dbReference type="ARBA" id="ARBA00022723"/>
    </source>
</evidence>
<keyword evidence="5" id="KW-0430">Lectin</keyword>
<feature type="compositionally biased region" description="Polar residues" evidence="8">
    <location>
        <begin position="1192"/>
        <end position="1202"/>
    </location>
</feature>
<evidence type="ECO:0000256" key="7">
    <source>
        <dbReference type="ARBA" id="ARBA00023157"/>
    </source>
</evidence>
<protein>
    <recommendedName>
        <fullName evidence="9">Fucolectin tachylectin-4 pentraxin-1 domain-containing protein</fullName>
    </recommendedName>
</protein>
<accession>A0ABQ6M3C9</accession>
<dbReference type="InterPro" id="IPR008979">
    <property type="entry name" value="Galactose-bd-like_sf"/>
</dbReference>
<feature type="region of interest" description="Disordered" evidence="8">
    <location>
        <begin position="1"/>
        <end position="30"/>
    </location>
</feature>
<dbReference type="InterPro" id="IPR051941">
    <property type="entry name" value="BG_Antigen-Binding_Lectin"/>
</dbReference>
<dbReference type="InterPro" id="IPR006585">
    <property type="entry name" value="FTP1"/>
</dbReference>
<organism evidence="10 11">
    <name type="scientific">Tetraparma gracilis</name>
    <dbReference type="NCBI Taxonomy" id="2962635"/>
    <lineage>
        <taxon>Eukaryota</taxon>
        <taxon>Sar</taxon>
        <taxon>Stramenopiles</taxon>
        <taxon>Ochrophyta</taxon>
        <taxon>Bolidophyceae</taxon>
        <taxon>Parmales</taxon>
        <taxon>Triparmaceae</taxon>
        <taxon>Tetraparma</taxon>
    </lineage>
</organism>
<sequence length="1289" mass="141210">MPPRPGTAPSPGTTAPPPSSRPASVVGRAKRLKSSELLRLRRKYAHEGTGAQYLYGVKLDPSVSESLYGRDSLPSQESRIRMPGGGGGVGEVRPLPRPGSPEVVTMMKTLLLRGGISSGLPASPPDPTAYPTRDSTVLYDEQRLHLERLKVKAGDRAAKARLPKFLADKQRIDDKSNDTGTWEAHLPTYARRSSPKKPSSAGGAPESPLGPAPSLAPPDPLSAKRTAVASILTQITASGGLGKALTGSSCYEPKVHKARCALCMMFFGKESMKGVISMKSVMELQASWGLEHKSKRYDAASFLYKKVPLCRFCTQQFSTSVRQKRKLKANQRRDPTQLDKDVGNQITILSNIRLATLIHARELSEIKDRNLAVGGIAAQSSTVDGKLPTSAISGKLGAAPAEECTRTRREFEAWWEVTLDTTYPVKAIVIYTRKDPTGSKQASYKLPPFWVFLTKSPMGTKRLPEVKRLAIAAACVYTDDEKVVWKLPPNSEGMNVRVQVEGIKSLQLAQVEILKGGLTLKEGEEKKEEGQPGGLSMATTTFAFDFIGRPKLKSTTSTVGGTSRPGTAPAKNGLASLSSPVTTRPRTSGGSRNRAPAPPKPSVSDLFESTNAAYEHRTVDDEKMDAILAGFHQNEVEALMRNFLHFAEAPTEDIPRRTEHTAEYSKVFEDLLDRNRLNADQCARAVVALKAGGSSGPRARPKAQFGMWEKDDADAHHGLDDASAFVASHVASPSYVQLVESYAVDDLAHALHDVQYARDIKGLAKPRISWFDFVHVVSCCMQRNLQMLGKVFNVSKDLIGKRTEGMGGGGGDDGEPQDGEGSPSPIRTRTASPSLFATGQTFGTDSLFSNTGGGGGTKKEQPPLSLSQSLKFYDNPSATYADSPAPLRRPKVTRTGKSKLQRSEETYSDMLARMGAEIDPNLTGMEYVQEQERRHNRMLEIHKKVEPPTVSPALNRRNCSLCLRSFPMDAIVSSVTVKNLKNLSKKWAVEFQKFGGGISESALLMQHRIPVCAFCSQFFDPDSLSGISSYKRKKRKNYESYYDDAYPKLFSNVDIPDLRKEFVVAARQKTHMAILNKMEEAEGLLKGNEDYDSAEKIRVSETNSLITTNSRDSHARAINEWSDAVEEQGGKLEAYNPTKLTLRQQSTLGSISLDEPNEPRTNRRTRTTDEIEADDAQYMKSHTDKVAKTKNMYNSPSQTKDTVGNLLRGTVRDGGGKGRKVASTGISLFEFSSQQEKERGEKMIRGSSPVGGMETDEEEEEDYSLDQPSMDSMHSPTSITVMWKPPGDE</sequence>
<feature type="region of interest" description="Disordered" evidence="8">
    <location>
        <begin position="875"/>
        <end position="905"/>
    </location>
</feature>
<feature type="compositionally biased region" description="Acidic residues" evidence="8">
    <location>
        <begin position="1254"/>
        <end position="1264"/>
    </location>
</feature>
<reference evidence="10 11" key="1">
    <citation type="journal article" date="2023" name="Commun. Biol.">
        <title>Genome analysis of Parmales, the sister group of diatoms, reveals the evolutionary specialization of diatoms from phago-mixotrophs to photoautotrophs.</title>
        <authorList>
            <person name="Ban H."/>
            <person name="Sato S."/>
            <person name="Yoshikawa S."/>
            <person name="Yamada K."/>
            <person name="Nakamura Y."/>
            <person name="Ichinomiya M."/>
            <person name="Sato N."/>
            <person name="Blanc-Mathieu R."/>
            <person name="Endo H."/>
            <person name="Kuwata A."/>
            <person name="Ogata H."/>
        </authorList>
    </citation>
    <scope>NUCLEOTIDE SEQUENCE [LARGE SCALE GENOMIC DNA]</scope>
</reference>
<feature type="compositionally biased region" description="Low complexity" evidence="8">
    <location>
        <begin position="198"/>
        <end position="207"/>
    </location>
</feature>
<dbReference type="PANTHER" id="PTHR45713:SF6">
    <property type="entry name" value="F5_8 TYPE C DOMAIN-CONTAINING PROTEIN"/>
    <property type="match status" value="1"/>
</dbReference>
<evidence type="ECO:0000259" key="9">
    <source>
        <dbReference type="SMART" id="SM00607"/>
    </source>
</evidence>
<evidence type="ECO:0000256" key="1">
    <source>
        <dbReference type="ARBA" id="ARBA00002219"/>
    </source>
</evidence>
<evidence type="ECO:0000256" key="8">
    <source>
        <dbReference type="SAM" id="MobiDB-lite"/>
    </source>
</evidence>
<evidence type="ECO:0000256" key="6">
    <source>
        <dbReference type="ARBA" id="ARBA00022837"/>
    </source>
</evidence>
<feature type="compositionally biased region" description="Pro residues" evidence="8">
    <location>
        <begin position="1"/>
        <end position="20"/>
    </location>
</feature>
<feature type="compositionally biased region" description="Polar residues" evidence="8">
    <location>
        <begin position="554"/>
        <end position="565"/>
    </location>
</feature>
<keyword evidence="7" id="KW-1015">Disulfide bond</keyword>
<comment type="caution">
    <text evidence="10">The sequence shown here is derived from an EMBL/GenBank/DDBJ whole genome shotgun (WGS) entry which is preliminary data.</text>
</comment>
<keyword evidence="11" id="KW-1185">Reference proteome</keyword>
<gene>
    <name evidence="10" type="ORF">TeGR_g2919</name>
</gene>
<comment type="subunit">
    <text evidence="3">Homotrimer.</text>
</comment>
<dbReference type="Proteomes" id="UP001165060">
    <property type="component" value="Unassembled WGS sequence"/>
</dbReference>
<feature type="region of interest" description="Disordered" evidence="8">
    <location>
        <begin position="802"/>
        <end position="863"/>
    </location>
</feature>
<dbReference type="PANTHER" id="PTHR45713">
    <property type="entry name" value="FTP DOMAIN-CONTAINING PROTEIN"/>
    <property type="match status" value="1"/>
</dbReference>
<keyword evidence="6" id="KW-0106">Calcium</keyword>
<evidence type="ECO:0000256" key="3">
    <source>
        <dbReference type="ARBA" id="ARBA00011233"/>
    </source>
</evidence>
<feature type="region of interest" description="Disordered" evidence="8">
    <location>
        <begin position="554"/>
        <end position="606"/>
    </location>
</feature>
<feature type="compositionally biased region" description="Pro residues" evidence="8">
    <location>
        <begin position="208"/>
        <end position="220"/>
    </location>
</feature>
<comment type="similarity">
    <text evidence="2">Belongs to the fucolectin family.</text>
</comment>
<feature type="compositionally biased region" description="Polar residues" evidence="8">
    <location>
        <begin position="825"/>
        <end position="850"/>
    </location>
</feature>
<dbReference type="Gene3D" id="2.60.120.260">
    <property type="entry name" value="Galactose-binding domain-like"/>
    <property type="match status" value="1"/>
</dbReference>
<name>A0ABQ6M3C9_9STRA</name>
<feature type="region of interest" description="Disordered" evidence="8">
    <location>
        <begin position="1192"/>
        <end position="1220"/>
    </location>
</feature>
<feature type="region of interest" description="Disordered" evidence="8">
    <location>
        <begin position="1233"/>
        <end position="1289"/>
    </location>
</feature>
<feature type="region of interest" description="Disordered" evidence="8">
    <location>
        <begin position="174"/>
        <end position="221"/>
    </location>
</feature>
<feature type="domain" description="Fucolectin tachylectin-4 pentraxin-1" evidence="9">
    <location>
        <begin position="368"/>
        <end position="521"/>
    </location>
</feature>
<feature type="compositionally biased region" description="Basic residues" evidence="8">
    <location>
        <begin position="888"/>
        <end position="900"/>
    </location>
</feature>
<evidence type="ECO:0000313" key="11">
    <source>
        <dbReference type="Proteomes" id="UP001165060"/>
    </source>
</evidence>
<feature type="compositionally biased region" description="Basic and acidic residues" evidence="8">
    <location>
        <begin position="1235"/>
        <end position="1244"/>
    </location>
</feature>
<evidence type="ECO:0000256" key="2">
    <source>
        <dbReference type="ARBA" id="ARBA00010147"/>
    </source>
</evidence>
<feature type="region of interest" description="Disordered" evidence="8">
    <location>
        <begin position="64"/>
        <end position="100"/>
    </location>
</feature>
<dbReference type="EMBL" id="BRYB01003636">
    <property type="protein sequence ID" value="GMI18867.1"/>
    <property type="molecule type" value="Genomic_DNA"/>
</dbReference>